<dbReference type="GO" id="GO:0009052">
    <property type="term" value="P:pentose-phosphate shunt, non-oxidative branch"/>
    <property type="evidence" value="ECO:0007669"/>
    <property type="project" value="TreeGrafter"/>
</dbReference>
<dbReference type="OrthoDB" id="1711136at2759"/>
<accession>A0A427YPR4</accession>
<dbReference type="EMBL" id="RSCD01000004">
    <property type="protein sequence ID" value="RSH93104.1"/>
    <property type="molecule type" value="Genomic_DNA"/>
</dbReference>
<comment type="caution">
    <text evidence="2">The sequence shown here is derived from an EMBL/GenBank/DDBJ whole genome shotgun (WGS) entry which is preliminary data.</text>
</comment>
<keyword evidence="1" id="KW-0704">Schiff base</keyword>
<dbReference type="PANTHER" id="PTHR10683">
    <property type="entry name" value="TRANSALDOLASE"/>
    <property type="match status" value="1"/>
</dbReference>
<reference evidence="2 3" key="1">
    <citation type="submission" date="2018-11" db="EMBL/GenBank/DDBJ databases">
        <title>Genome sequence of Saitozyma podzolica DSM 27192.</title>
        <authorList>
            <person name="Aliyu H."/>
            <person name="Gorte O."/>
            <person name="Ochsenreither K."/>
        </authorList>
    </citation>
    <scope>NUCLEOTIDE SEQUENCE [LARGE SCALE GENOMIC DNA]</scope>
    <source>
        <strain evidence="2 3">DSM 27192</strain>
    </source>
</reference>
<keyword evidence="3" id="KW-1185">Reference proteome</keyword>
<dbReference type="GO" id="GO:0005975">
    <property type="term" value="P:carbohydrate metabolic process"/>
    <property type="evidence" value="ECO:0007669"/>
    <property type="project" value="InterPro"/>
</dbReference>
<organism evidence="2 3">
    <name type="scientific">Saitozyma podzolica</name>
    <dbReference type="NCBI Taxonomy" id="1890683"/>
    <lineage>
        <taxon>Eukaryota</taxon>
        <taxon>Fungi</taxon>
        <taxon>Dikarya</taxon>
        <taxon>Basidiomycota</taxon>
        <taxon>Agaricomycotina</taxon>
        <taxon>Tremellomycetes</taxon>
        <taxon>Tremellales</taxon>
        <taxon>Trimorphomycetaceae</taxon>
        <taxon>Saitozyma</taxon>
    </lineage>
</organism>
<dbReference type="PANTHER" id="PTHR10683:SF39">
    <property type="entry name" value="TRANSALDOLASE"/>
    <property type="match status" value="1"/>
</dbReference>
<dbReference type="STRING" id="1890683.A0A427YPR4"/>
<dbReference type="Pfam" id="PF00923">
    <property type="entry name" value="TAL_FSA"/>
    <property type="match status" value="1"/>
</dbReference>
<dbReference type="InterPro" id="IPR001585">
    <property type="entry name" value="TAL/FSA"/>
</dbReference>
<evidence type="ECO:0000313" key="2">
    <source>
        <dbReference type="EMBL" id="RSH93104.1"/>
    </source>
</evidence>
<protein>
    <recommendedName>
        <fullName evidence="4">Transaldolase</fullName>
    </recommendedName>
</protein>
<dbReference type="InterPro" id="IPR013785">
    <property type="entry name" value="Aldolase_TIM"/>
</dbReference>
<dbReference type="SUPFAM" id="SSF51569">
    <property type="entry name" value="Aldolase"/>
    <property type="match status" value="1"/>
</dbReference>
<proteinExistence type="predicted"/>
<name>A0A427YPR4_9TREE</name>
<sequence>MSALDLIRRRVAVDIDQLSPEIAERLGPFCDMTSNQALVAAVVTNPENEVVVRRIVARARIEGKGEEEQIELALDLFAVTFAKAVLPFLNGRVHAQLSPRYAHSVPDSLAHAHRLKSLFAAEGIPPSRWCLKIPCTGAGLVAAKQLESEGIRTLATTLFSVDQALAASQAGCLYIAPYWNELSVHFEPETWRDYETPEKEHPMSEVIRKIVDVYKGIEPRPLIMPASIVTSKEALAISTLGVDHITISGAVLEALAADQYAQEFRGAALDVDVPAARVPEGGKTVHPNVDFLTNNGAALDESIGADESVKRRLNYAIKAFADCEARAVEVIRSLL</sequence>
<gene>
    <name evidence="2" type="ORF">EHS25_007457</name>
</gene>
<dbReference type="GO" id="GO:0004801">
    <property type="term" value="F:transaldolase activity"/>
    <property type="evidence" value="ECO:0007669"/>
    <property type="project" value="TreeGrafter"/>
</dbReference>
<evidence type="ECO:0000256" key="1">
    <source>
        <dbReference type="ARBA" id="ARBA00023270"/>
    </source>
</evidence>
<evidence type="ECO:0008006" key="4">
    <source>
        <dbReference type="Google" id="ProtNLM"/>
    </source>
</evidence>
<evidence type="ECO:0000313" key="3">
    <source>
        <dbReference type="Proteomes" id="UP000279259"/>
    </source>
</evidence>
<dbReference type="Gene3D" id="3.20.20.70">
    <property type="entry name" value="Aldolase class I"/>
    <property type="match status" value="1"/>
</dbReference>
<dbReference type="Proteomes" id="UP000279259">
    <property type="component" value="Unassembled WGS sequence"/>
</dbReference>
<dbReference type="AlphaFoldDB" id="A0A427YPR4"/>